<feature type="region of interest" description="Disordered" evidence="1">
    <location>
        <begin position="83"/>
        <end position="126"/>
    </location>
</feature>
<evidence type="ECO:0000313" key="4">
    <source>
        <dbReference type="Proteomes" id="UP001150217"/>
    </source>
</evidence>
<proteinExistence type="predicted"/>
<dbReference type="Proteomes" id="UP001150217">
    <property type="component" value="Unassembled WGS sequence"/>
</dbReference>
<evidence type="ECO:0000256" key="2">
    <source>
        <dbReference type="SAM" id="SignalP"/>
    </source>
</evidence>
<reference evidence="3" key="1">
    <citation type="submission" date="2022-08" db="EMBL/GenBank/DDBJ databases">
        <title>A Global Phylogenomic Analysis of the Shiitake Genus Lentinula.</title>
        <authorList>
            <consortium name="DOE Joint Genome Institute"/>
            <person name="Sierra-Patev S."/>
            <person name="Min B."/>
            <person name="Naranjo-Ortiz M."/>
            <person name="Looney B."/>
            <person name="Konkel Z."/>
            <person name="Slot J.C."/>
            <person name="Sakamoto Y."/>
            <person name="Steenwyk J.L."/>
            <person name="Rokas A."/>
            <person name="Carro J."/>
            <person name="Camarero S."/>
            <person name="Ferreira P."/>
            <person name="Molpeceres G."/>
            <person name="Ruiz-Duenas F.J."/>
            <person name="Serrano A."/>
            <person name="Henrissat B."/>
            <person name="Drula E."/>
            <person name="Hughes K.W."/>
            <person name="Mata J.L."/>
            <person name="Ishikawa N.K."/>
            <person name="Vargas-Isla R."/>
            <person name="Ushijima S."/>
            <person name="Smith C.A."/>
            <person name="Ahrendt S."/>
            <person name="Andreopoulos W."/>
            <person name="He G."/>
            <person name="Labutti K."/>
            <person name="Lipzen A."/>
            <person name="Ng V."/>
            <person name="Riley R."/>
            <person name="Sandor L."/>
            <person name="Barry K."/>
            <person name="Martinez A.T."/>
            <person name="Xiao Y."/>
            <person name="Gibbons J.G."/>
            <person name="Terashima K."/>
            <person name="Grigoriev I.V."/>
            <person name="Hibbett D.S."/>
        </authorList>
    </citation>
    <scope>NUCLEOTIDE SEQUENCE</scope>
    <source>
        <strain evidence="3">RHP3577 ss4</strain>
    </source>
</reference>
<comment type="caution">
    <text evidence="3">The sequence shown here is derived from an EMBL/GenBank/DDBJ whole genome shotgun (WGS) entry which is preliminary data.</text>
</comment>
<organism evidence="3 4">
    <name type="scientific">Lentinula lateritia</name>
    <dbReference type="NCBI Taxonomy" id="40482"/>
    <lineage>
        <taxon>Eukaryota</taxon>
        <taxon>Fungi</taxon>
        <taxon>Dikarya</taxon>
        <taxon>Basidiomycota</taxon>
        <taxon>Agaricomycotina</taxon>
        <taxon>Agaricomycetes</taxon>
        <taxon>Agaricomycetidae</taxon>
        <taxon>Agaricales</taxon>
        <taxon>Marasmiineae</taxon>
        <taxon>Omphalotaceae</taxon>
        <taxon>Lentinula</taxon>
    </lineage>
</organism>
<dbReference type="EMBL" id="JANVFT010000009">
    <property type="protein sequence ID" value="KAJ4499752.1"/>
    <property type="molecule type" value="Genomic_DNA"/>
</dbReference>
<feature type="chain" id="PRO_5045239190" evidence="2">
    <location>
        <begin position="21"/>
        <end position="235"/>
    </location>
</feature>
<feature type="compositionally biased region" description="Polar residues" evidence="1">
    <location>
        <begin position="84"/>
        <end position="96"/>
    </location>
</feature>
<accession>A0ABQ8VVW5</accession>
<sequence length="235" mass="26220">MVYSHRVIVYTVIVASSVLAVPLQPSRALSDTVSTPGTVAAAEPTVDVHNLGISVLLKDNESHPLERLGAEQQHHIDVDESPSLLGNETIFNNHTAPTHPDHTSESSNSKENQSLSSSSSYITPPGGTPSFSLLPIHIERRTTMSDKDALFYLKQCKVPARWTLTSEFRAMPDNAQNIRNSDGDWTQFKEMSKVDQLIESLQRKMPKIKPMVPIPMLVEAYYVCVRNQLLRWCLV</sequence>
<keyword evidence="4" id="KW-1185">Reference proteome</keyword>
<feature type="signal peptide" evidence="2">
    <location>
        <begin position="1"/>
        <end position="20"/>
    </location>
</feature>
<gene>
    <name evidence="3" type="ORF">C8R41DRAFT_863735</name>
</gene>
<evidence type="ECO:0000313" key="3">
    <source>
        <dbReference type="EMBL" id="KAJ4499752.1"/>
    </source>
</evidence>
<keyword evidence="2" id="KW-0732">Signal</keyword>
<feature type="compositionally biased region" description="Low complexity" evidence="1">
    <location>
        <begin position="105"/>
        <end position="120"/>
    </location>
</feature>
<evidence type="ECO:0000256" key="1">
    <source>
        <dbReference type="SAM" id="MobiDB-lite"/>
    </source>
</evidence>
<protein>
    <submittedName>
        <fullName evidence="3">Uncharacterized protein</fullName>
    </submittedName>
</protein>
<name>A0ABQ8VVW5_9AGAR</name>